<sequence length="99" mass="11151">MNATMRLLQDIKAYLSPRDFYRIELPTMASPRGDDWVNGGLCPFHADRHPGSYYVNLKTGAFCCFSCDANGGDIVSFLQLRDGLSFREALRKLADEWGV</sequence>
<evidence type="ECO:0000256" key="3">
    <source>
        <dbReference type="ARBA" id="ARBA00022833"/>
    </source>
</evidence>
<dbReference type="GO" id="GO:0003899">
    <property type="term" value="F:DNA-directed RNA polymerase activity"/>
    <property type="evidence" value="ECO:0007669"/>
    <property type="project" value="InterPro"/>
</dbReference>
<dbReference type="GO" id="GO:0005737">
    <property type="term" value="C:cytoplasm"/>
    <property type="evidence" value="ECO:0007669"/>
    <property type="project" value="TreeGrafter"/>
</dbReference>
<dbReference type="InterPro" id="IPR050219">
    <property type="entry name" value="DnaG_primase"/>
</dbReference>
<name>A0A1I7H8W2_9PROT</name>
<keyword evidence="2" id="KW-0863">Zinc-finger</keyword>
<dbReference type="PANTHER" id="PTHR30313:SF2">
    <property type="entry name" value="DNA PRIMASE"/>
    <property type="match status" value="1"/>
</dbReference>
<dbReference type="GO" id="GO:0003677">
    <property type="term" value="F:DNA binding"/>
    <property type="evidence" value="ECO:0007669"/>
    <property type="project" value="InterPro"/>
</dbReference>
<dbReference type="OrthoDB" id="5639125at2"/>
<dbReference type="AlphaFoldDB" id="A0A1I7H8W2"/>
<keyword evidence="3" id="KW-0862">Zinc</keyword>
<dbReference type="Proteomes" id="UP000182649">
    <property type="component" value="Unassembled WGS sequence"/>
</dbReference>
<protein>
    <submittedName>
        <fullName evidence="5">CHC2 zinc finger</fullName>
    </submittedName>
</protein>
<dbReference type="PANTHER" id="PTHR30313">
    <property type="entry name" value="DNA PRIMASE"/>
    <property type="match status" value="1"/>
</dbReference>
<proteinExistence type="predicted"/>
<feature type="domain" description="Zinc finger CHC2-type" evidence="4">
    <location>
        <begin position="38"/>
        <end position="94"/>
    </location>
</feature>
<dbReference type="InterPro" id="IPR036977">
    <property type="entry name" value="DNA_primase_Znf_CHC2"/>
</dbReference>
<evidence type="ECO:0000313" key="5">
    <source>
        <dbReference type="EMBL" id="SFU57082.1"/>
    </source>
</evidence>
<dbReference type="SUPFAM" id="SSF57783">
    <property type="entry name" value="Zinc beta-ribbon"/>
    <property type="match status" value="1"/>
</dbReference>
<reference evidence="5 6" key="1">
    <citation type="submission" date="2016-10" db="EMBL/GenBank/DDBJ databases">
        <authorList>
            <person name="de Groot N.N."/>
        </authorList>
    </citation>
    <scope>NUCLEOTIDE SEQUENCE [LARGE SCALE GENOMIC DNA]</scope>
    <source>
        <strain evidence="5 6">Nl14</strain>
    </source>
</reference>
<evidence type="ECO:0000259" key="4">
    <source>
        <dbReference type="SMART" id="SM00400"/>
    </source>
</evidence>
<keyword evidence="1" id="KW-0479">Metal-binding</keyword>
<dbReference type="InterPro" id="IPR002694">
    <property type="entry name" value="Znf_CHC2"/>
</dbReference>
<gene>
    <name evidence="5" type="ORF">SAMN05216417_107161</name>
</gene>
<evidence type="ECO:0000256" key="2">
    <source>
        <dbReference type="ARBA" id="ARBA00022771"/>
    </source>
</evidence>
<dbReference type="SMART" id="SM00400">
    <property type="entry name" value="ZnF_CHCC"/>
    <property type="match status" value="1"/>
</dbReference>
<dbReference type="RefSeq" id="WP_074974741.1">
    <property type="nucleotide sequence ID" value="NZ_FPBZ01000007.1"/>
</dbReference>
<dbReference type="GO" id="GO:0008270">
    <property type="term" value="F:zinc ion binding"/>
    <property type="evidence" value="ECO:0007669"/>
    <property type="project" value="UniProtKB-KW"/>
</dbReference>
<evidence type="ECO:0000313" key="6">
    <source>
        <dbReference type="Proteomes" id="UP000182649"/>
    </source>
</evidence>
<dbReference type="EMBL" id="FPBZ01000007">
    <property type="protein sequence ID" value="SFU57082.1"/>
    <property type="molecule type" value="Genomic_DNA"/>
</dbReference>
<accession>A0A1I7H8W2</accession>
<dbReference type="Pfam" id="PF01807">
    <property type="entry name" value="Zn_ribbon_DnaG"/>
    <property type="match status" value="1"/>
</dbReference>
<evidence type="ECO:0000256" key="1">
    <source>
        <dbReference type="ARBA" id="ARBA00022723"/>
    </source>
</evidence>
<dbReference type="GO" id="GO:0006269">
    <property type="term" value="P:DNA replication, synthesis of primer"/>
    <property type="evidence" value="ECO:0007669"/>
    <property type="project" value="TreeGrafter"/>
</dbReference>
<organism evidence="5 6">
    <name type="scientific">Nitrosospira multiformis</name>
    <dbReference type="NCBI Taxonomy" id="1231"/>
    <lineage>
        <taxon>Bacteria</taxon>
        <taxon>Pseudomonadati</taxon>
        <taxon>Pseudomonadota</taxon>
        <taxon>Betaproteobacteria</taxon>
        <taxon>Nitrosomonadales</taxon>
        <taxon>Nitrosomonadaceae</taxon>
        <taxon>Nitrosospira</taxon>
    </lineage>
</organism>
<dbReference type="Gene3D" id="3.90.580.10">
    <property type="entry name" value="Zinc finger, CHC2-type domain"/>
    <property type="match status" value="1"/>
</dbReference>